<gene>
    <name evidence="2" type="ORF">CQY20_30315</name>
    <name evidence="1" type="ORF">MAGR_04650</name>
</gene>
<keyword evidence="3" id="KW-1185">Reference proteome</keyword>
<reference evidence="1 4" key="2">
    <citation type="journal article" date="2019" name="Emerg. Microbes Infect.">
        <title>Comprehensive subspecies identification of 175 nontuberculous mycobacteria species based on 7547 genomic profiles.</title>
        <authorList>
            <person name="Matsumoto Y."/>
            <person name="Kinjo T."/>
            <person name="Motooka D."/>
            <person name="Nabeya D."/>
            <person name="Jung N."/>
            <person name="Uechi K."/>
            <person name="Horii T."/>
            <person name="Iida T."/>
            <person name="Fujita J."/>
            <person name="Nakamura S."/>
        </authorList>
    </citation>
    <scope>NUCLEOTIDE SEQUENCE [LARGE SCALE GENOMIC DNA]</scope>
    <source>
        <strain evidence="1 4">JCM 6377</strain>
    </source>
</reference>
<reference evidence="1" key="3">
    <citation type="submission" date="2020-02" db="EMBL/GenBank/DDBJ databases">
        <authorList>
            <person name="Matsumoto Y."/>
            <person name="Motooka D."/>
            <person name="Nakamura S."/>
        </authorList>
    </citation>
    <scope>NUCLEOTIDE SEQUENCE</scope>
    <source>
        <strain evidence="1">JCM 6377</strain>
    </source>
</reference>
<dbReference type="AlphaFoldDB" id="A0A2A7MPN7"/>
<reference evidence="2 3" key="1">
    <citation type="submission" date="2017-10" db="EMBL/GenBank/DDBJ databases">
        <title>The new phylogeny of genus Mycobacterium.</title>
        <authorList>
            <person name="Tortoli E."/>
            <person name="Trovato A."/>
            <person name="Cirillo D.M."/>
        </authorList>
    </citation>
    <scope>NUCLEOTIDE SEQUENCE [LARGE SCALE GENOMIC DNA]</scope>
    <source>
        <strain evidence="2 3">CCUG37673</strain>
    </source>
</reference>
<evidence type="ECO:0000313" key="4">
    <source>
        <dbReference type="Proteomes" id="UP000465302"/>
    </source>
</evidence>
<organism evidence="2 3">
    <name type="scientific">Mycolicibacterium agri</name>
    <name type="common">Mycobacterium agri</name>
    <dbReference type="NCBI Taxonomy" id="36811"/>
    <lineage>
        <taxon>Bacteria</taxon>
        <taxon>Bacillati</taxon>
        <taxon>Actinomycetota</taxon>
        <taxon>Actinomycetes</taxon>
        <taxon>Mycobacteriales</taxon>
        <taxon>Mycobacteriaceae</taxon>
        <taxon>Mycolicibacterium</taxon>
    </lineage>
</organism>
<dbReference type="Proteomes" id="UP000220914">
    <property type="component" value="Unassembled WGS sequence"/>
</dbReference>
<name>A0A2A7MPN7_MYCAG</name>
<dbReference type="EMBL" id="PDCP01000106">
    <property type="protein sequence ID" value="PEG33539.1"/>
    <property type="molecule type" value="Genomic_DNA"/>
</dbReference>
<evidence type="ECO:0000313" key="3">
    <source>
        <dbReference type="Proteomes" id="UP000220914"/>
    </source>
</evidence>
<dbReference type="Proteomes" id="UP000465302">
    <property type="component" value="Unassembled WGS sequence"/>
</dbReference>
<proteinExistence type="predicted"/>
<dbReference type="OrthoDB" id="8877021at2"/>
<comment type="caution">
    <text evidence="2">The sequence shown here is derived from an EMBL/GenBank/DDBJ whole genome shotgun (WGS) entry which is preliminary data.</text>
</comment>
<evidence type="ECO:0000313" key="2">
    <source>
        <dbReference type="EMBL" id="PEG33539.1"/>
    </source>
</evidence>
<dbReference type="RefSeq" id="WP_097944495.1">
    <property type="nucleotide sequence ID" value="NZ_BLKS01000001.1"/>
</dbReference>
<evidence type="ECO:0000313" key="1">
    <source>
        <dbReference type="EMBL" id="GFG49024.1"/>
    </source>
</evidence>
<protein>
    <submittedName>
        <fullName evidence="2">Uncharacterized protein</fullName>
    </submittedName>
</protein>
<sequence length="198" mass="22144">MDTVSWGGARNRVDNYYITEESRPAKLGSSLGWLLQLDGDNLRNAFLNAPWVKAVIPIRPGKERAAMNWLQRLHVEGTDGLDDRYVAPAGELAEIPHSGEFVTVRDAINHLCDVVAEKHQDAVKVGRYPAEEINDDNRVSATPVDKVYEHGFYPLQGGFRATPGTEDFEVFDQWVEVLPTDQVVPVEVAYDPKTGRQL</sequence>
<dbReference type="EMBL" id="BLKS01000001">
    <property type="protein sequence ID" value="GFG49024.1"/>
    <property type="molecule type" value="Genomic_DNA"/>
</dbReference>
<accession>A0A2A7MPN7</accession>